<evidence type="ECO:0000313" key="2">
    <source>
        <dbReference type="EMBL" id="EJK64845.1"/>
    </source>
</evidence>
<evidence type="ECO:0000256" key="1">
    <source>
        <dbReference type="SAM" id="MobiDB-lite"/>
    </source>
</evidence>
<dbReference type="EMBL" id="AGNL01016781">
    <property type="protein sequence ID" value="EJK64845.1"/>
    <property type="molecule type" value="Genomic_DNA"/>
</dbReference>
<gene>
    <name evidence="2" type="ORF">THAOC_14376</name>
</gene>
<dbReference type="PANTHER" id="PTHR35213">
    <property type="entry name" value="RING-TYPE DOMAIN-CONTAINING PROTEIN-RELATED"/>
    <property type="match status" value="1"/>
</dbReference>
<feature type="compositionally biased region" description="Pro residues" evidence="1">
    <location>
        <begin position="1"/>
        <end position="13"/>
    </location>
</feature>
<dbReference type="Proteomes" id="UP000266841">
    <property type="component" value="Unassembled WGS sequence"/>
</dbReference>
<reference evidence="2 3" key="1">
    <citation type="journal article" date="2012" name="Genome Biol.">
        <title>Genome and low-iron response of an oceanic diatom adapted to chronic iron limitation.</title>
        <authorList>
            <person name="Lommer M."/>
            <person name="Specht M."/>
            <person name="Roy A.S."/>
            <person name="Kraemer L."/>
            <person name="Andreson R."/>
            <person name="Gutowska M.A."/>
            <person name="Wolf J."/>
            <person name="Bergner S.V."/>
            <person name="Schilhabel M.B."/>
            <person name="Klostermeier U.C."/>
            <person name="Beiko R.G."/>
            <person name="Rosenstiel P."/>
            <person name="Hippler M."/>
            <person name="Laroche J."/>
        </authorList>
    </citation>
    <scope>NUCLEOTIDE SEQUENCE [LARGE SCALE GENOMIC DNA]</scope>
    <source>
        <strain evidence="2 3">CCMP1005</strain>
    </source>
</reference>
<protein>
    <submittedName>
        <fullName evidence="2">Uncharacterized protein</fullName>
    </submittedName>
</protein>
<keyword evidence="3" id="KW-1185">Reference proteome</keyword>
<proteinExistence type="predicted"/>
<name>K0SHL8_THAOC</name>
<sequence length="90" mass="9649">STAPALRPPPTAPPAHTGGARPPRHVAAYDPSVPRTGRWTAEEIAFRDELIGHFLEGNLPLGSGTKLSDFLPGLLKSKQSRLAKKMKNAK</sequence>
<evidence type="ECO:0000313" key="3">
    <source>
        <dbReference type="Proteomes" id="UP000266841"/>
    </source>
</evidence>
<feature type="non-terminal residue" evidence="2">
    <location>
        <position position="1"/>
    </location>
</feature>
<comment type="caution">
    <text evidence="2">The sequence shown here is derived from an EMBL/GenBank/DDBJ whole genome shotgun (WGS) entry which is preliminary data.</text>
</comment>
<organism evidence="2 3">
    <name type="scientific">Thalassiosira oceanica</name>
    <name type="common">Marine diatom</name>
    <dbReference type="NCBI Taxonomy" id="159749"/>
    <lineage>
        <taxon>Eukaryota</taxon>
        <taxon>Sar</taxon>
        <taxon>Stramenopiles</taxon>
        <taxon>Ochrophyta</taxon>
        <taxon>Bacillariophyta</taxon>
        <taxon>Coscinodiscophyceae</taxon>
        <taxon>Thalassiosirophycidae</taxon>
        <taxon>Thalassiosirales</taxon>
        <taxon>Thalassiosiraceae</taxon>
        <taxon>Thalassiosira</taxon>
    </lineage>
</organism>
<accession>K0SHL8</accession>
<dbReference type="OrthoDB" id="37418at2759"/>
<feature type="region of interest" description="Disordered" evidence="1">
    <location>
        <begin position="1"/>
        <end position="32"/>
    </location>
</feature>
<dbReference type="PANTHER" id="PTHR35213:SF3">
    <property type="entry name" value="MYB-LIKE DOMAIN-CONTAINING PROTEIN"/>
    <property type="match status" value="1"/>
</dbReference>
<dbReference type="AlphaFoldDB" id="K0SHL8"/>